<evidence type="ECO:0000256" key="1">
    <source>
        <dbReference type="ARBA" id="ARBA00004141"/>
    </source>
</evidence>
<feature type="transmembrane region" description="Helical" evidence="6">
    <location>
        <begin position="127"/>
        <end position="144"/>
    </location>
</feature>
<organism evidence="8 9">
    <name type="scientific">Ktedonospora formicarum</name>
    <dbReference type="NCBI Taxonomy" id="2778364"/>
    <lineage>
        <taxon>Bacteria</taxon>
        <taxon>Bacillati</taxon>
        <taxon>Chloroflexota</taxon>
        <taxon>Ktedonobacteria</taxon>
        <taxon>Ktedonobacterales</taxon>
        <taxon>Ktedonobacteraceae</taxon>
        <taxon>Ktedonospora</taxon>
    </lineage>
</organism>
<evidence type="ECO:0000256" key="6">
    <source>
        <dbReference type="SAM" id="Phobius"/>
    </source>
</evidence>
<name>A0A8J3HXG0_9CHLR</name>
<dbReference type="GO" id="GO:0016020">
    <property type="term" value="C:membrane"/>
    <property type="evidence" value="ECO:0007669"/>
    <property type="project" value="UniProtKB-SubCell"/>
</dbReference>
<proteinExistence type="inferred from homology"/>
<dbReference type="Pfam" id="PF00892">
    <property type="entry name" value="EamA"/>
    <property type="match status" value="2"/>
</dbReference>
<gene>
    <name evidence="8" type="ORF">KSX_41100</name>
</gene>
<keyword evidence="4 6" id="KW-1133">Transmembrane helix</keyword>
<keyword evidence="3 6" id="KW-0812">Transmembrane</keyword>
<feature type="transmembrane region" description="Helical" evidence="6">
    <location>
        <begin position="244"/>
        <end position="263"/>
    </location>
</feature>
<accession>A0A8J3HXG0</accession>
<feature type="domain" description="EamA" evidence="7">
    <location>
        <begin position="153"/>
        <end position="286"/>
    </location>
</feature>
<comment type="caution">
    <text evidence="8">The sequence shown here is derived from an EMBL/GenBank/DDBJ whole genome shotgun (WGS) entry which is preliminary data.</text>
</comment>
<evidence type="ECO:0000256" key="2">
    <source>
        <dbReference type="ARBA" id="ARBA00007362"/>
    </source>
</evidence>
<reference evidence="8" key="1">
    <citation type="submission" date="2020-10" db="EMBL/GenBank/DDBJ databases">
        <title>Taxonomic study of unclassified bacteria belonging to the class Ktedonobacteria.</title>
        <authorList>
            <person name="Yabe S."/>
            <person name="Wang C.M."/>
            <person name="Zheng Y."/>
            <person name="Sakai Y."/>
            <person name="Cavaletti L."/>
            <person name="Monciardini P."/>
            <person name="Donadio S."/>
        </authorList>
    </citation>
    <scope>NUCLEOTIDE SEQUENCE</scope>
    <source>
        <strain evidence="8">SOSP1-1</strain>
    </source>
</reference>
<dbReference type="AlphaFoldDB" id="A0A8J3HXG0"/>
<feature type="transmembrane region" description="Helical" evidence="6">
    <location>
        <begin position="71"/>
        <end position="92"/>
    </location>
</feature>
<dbReference type="PANTHER" id="PTHR32322">
    <property type="entry name" value="INNER MEMBRANE TRANSPORTER"/>
    <property type="match status" value="1"/>
</dbReference>
<feature type="transmembrane region" description="Helical" evidence="6">
    <location>
        <begin position="269"/>
        <end position="286"/>
    </location>
</feature>
<evidence type="ECO:0000313" key="8">
    <source>
        <dbReference type="EMBL" id="GHO45947.1"/>
    </source>
</evidence>
<dbReference type="EMBL" id="BNJF01000002">
    <property type="protein sequence ID" value="GHO45947.1"/>
    <property type="molecule type" value="Genomic_DNA"/>
</dbReference>
<comment type="similarity">
    <text evidence="2">Belongs to the EamA transporter family.</text>
</comment>
<keyword evidence="9" id="KW-1185">Reference proteome</keyword>
<feature type="transmembrane region" description="Helical" evidence="6">
    <location>
        <begin position="98"/>
        <end position="115"/>
    </location>
</feature>
<feature type="transmembrane region" description="Helical" evidence="6">
    <location>
        <begin position="33"/>
        <end position="59"/>
    </location>
</feature>
<comment type="subcellular location">
    <subcellularLocation>
        <location evidence="1">Membrane</location>
        <topology evidence="1">Multi-pass membrane protein</topology>
    </subcellularLocation>
</comment>
<evidence type="ECO:0000256" key="5">
    <source>
        <dbReference type="ARBA" id="ARBA00023136"/>
    </source>
</evidence>
<dbReference type="Proteomes" id="UP000612362">
    <property type="component" value="Unassembled WGS sequence"/>
</dbReference>
<dbReference type="InterPro" id="IPR037185">
    <property type="entry name" value="EmrE-like"/>
</dbReference>
<dbReference type="RefSeq" id="WP_220195360.1">
    <property type="nucleotide sequence ID" value="NZ_BNJF01000002.1"/>
</dbReference>
<feature type="transmembrane region" description="Helical" evidence="6">
    <location>
        <begin position="184"/>
        <end position="207"/>
    </location>
</feature>
<evidence type="ECO:0000256" key="4">
    <source>
        <dbReference type="ARBA" id="ARBA00022989"/>
    </source>
</evidence>
<dbReference type="PANTHER" id="PTHR32322:SF2">
    <property type="entry name" value="EAMA DOMAIN-CONTAINING PROTEIN"/>
    <property type="match status" value="1"/>
</dbReference>
<evidence type="ECO:0000313" key="9">
    <source>
        <dbReference type="Proteomes" id="UP000612362"/>
    </source>
</evidence>
<feature type="transmembrane region" description="Helical" evidence="6">
    <location>
        <begin position="213"/>
        <end position="235"/>
    </location>
</feature>
<dbReference type="InterPro" id="IPR050638">
    <property type="entry name" value="AA-Vitamin_Transporters"/>
</dbReference>
<protein>
    <submittedName>
        <fullName evidence="8">Drug/metabolite transporter 3</fullName>
    </submittedName>
</protein>
<evidence type="ECO:0000256" key="3">
    <source>
        <dbReference type="ARBA" id="ARBA00022692"/>
    </source>
</evidence>
<keyword evidence="5 6" id="KW-0472">Membrane</keyword>
<feature type="transmembrane region" description="Helical" evidence="6">
    <location>
        <begin position="7"/>
        <end position="27"/>
    </location>
</feature>
<dbReference type="InterPro" id="IPR000620">
    <property type="entry name" value="EamA_dom"/>
</dbReference>
<dbReference type="SUPFAM" id="SSF103481">
    <property type="entry name" value="Multidrug resistance efflux transporter EmrE"/>
    <property type="match status" value="2"/>
</dbReference>
<sequence length="295" mass="32096">MNTRQMIMLGIVAVTRGSSFLFVTLALKSFGPFYIVFFQIFLAALVLGGIVLLTGEWSATFRLLRQELRQALLFSLMQVAIPFLCITLGQQIIASSTAAILLATAPLFVAVLAPLLNRNERMQSSQLIGLLVGLLGVALVVGAGPEVLHAHILGIGAILIAAFSYALSGLLMKRFYLRTSPVTVTFLSNLISIPLLFPLIIFVHPFVRPDVMNLLIMLVLGVFNTALPLTVYVYLLQEIGAGQALLMTYLSPVIALFLAIIFLHEEITVWMLLGLVFVLGGITMVARRSSAVSHQ</sequence>
<evidence type="ECO:0000259" key="7">
    <source>
        <dbReference type="Pfam" id="PF00892"/>
    </source>
</evidence>
<feature type="domain" description="EamA" evidence="7">
    <location>
        <begin position="7"/>
        <end position="141"/>
    </location>
</feature>
<feature type="transmembrane region" description="Helical" evidence="6">
    <location>
        <begin position="150"/>
        <end position="172"/>
    </location>
</feature>